<dbReference type="VEuPathDB" id="FungiDB:ASPCADRAFT_38902"/>
<name>A0A1R3S102_ASPC5</name>
<evidence type="ECO:0000313" key="3">
    <source>
        <dbReference type="Proteomes" id="UP000188318"/>
    </source>
</evidence>
<dbReference type="EMBL" id="KV907493">
    <property type="protein sequence ID" value="OOG00378.1"/>
    <property type="molecule type" value="Genomic_DNA"/>
</dbReference>
<dbReference type="CDD" id="cd09917">
    <property type="entry name" value="F-box_SF"/>
    <property type="match status" value="1"/>
</dbReference>
<dbReference type="Gene3D" id="1.20.1280.50">
    <property type="match status" value="1"/>
</dbReference>
<dbReference type="Proteomes" id="UP000188318">
    <property type="component" value="Unassembled WGS sequence"/>
</dbReference>
<sequence>MHTLPTEIITQIFGELPVRDTLHLAATCRRLRQVLDEHTPTIYKRLRRQIKCERHARVVLADQGGVPFNSSSVTIQDLVRLQRNSCIVEKAIIAFDRDVTAYIRVPLKSINDDFYGGNPRPLQLTRTERHRFIRSYYQVWSLLLLDRPSREQRLRTTLLKDLYLIYEMSSLPQPIGDETKYPSADRKRGELIGEISEYLSYLYYHIHEQDFMGISGASVEMCAQGHAAIWDHCQPDFKKIVCWEWRDPKKVVREEEVWEHTTDEE</sequence>
<dbReference type="OrthoDB" id="5365320at2759"/>
<dbReference type="SMART" id="SM00256">
    <property type="entry name" value="FBOX"/>
    <property type="match status" value="1"/>
</dbReference>
<dbReference type="PROSITE" id="PS50181">
    <property type="entry name" value="FBOX"/>
    <property type="match status" value="1"/>
</dbReference>
<organism evidence="2 3">
    <name type="scientific">Aspergillus carbonarius (strain ITEM 5010)</name>
    <dbReference type="NCBI Taxonomy" id="602072"/>
    <lineage>
        <taxon>Eukaryota</taxon>
        <taxon>Fungi</taxon>
        <taxon>Dikarya</taxon>
        <taxon>Ascomycota</taxon>
        <taxon>Pezizomycotina</taxon>
        <taxon>Eurotiomycetes</taxon>
        <taxon>Eurotiomycetidae</taxon>
        <taxon>Eurotiales</taxon>
        <taxon>Aspergillaceae</taxon>
        <taxon>Aspergillus</taxon>
        <taxon>Aspergillus subgen. Circumdati</taxon>
    </lineage>
</organism>
<accession>A0A1R3S102</accession>
<proteinExistence type="predicted"/>
<dbReference type="Pfam" id="PF12937">
    <property type="entry name" value="F-box-like"/>
    <property type="match status" value="1"/>
</dbReference>
<evidence type="ECO:0000313" key="2">
    <source>
        <dbReference type="EMBL" id="OOG00378.1"/>
    </source>
</evidence>
<dbReference type="InterPro" id="IPR001810">
    <property type="entry name" value="F-box_dom"/>
</dbReference>
<evidence type="ECO:0000259" key="1">
    <source>
        <dbReference type="PROSITE" id="PS50181"/>
    </source>
</evidence>
<keyword evidence="3" id="KW-1185">Reference proteome</keyword>
<protein>
    <recommendedName>
        <fullName evidence="1">F-box domain-containing protein</fullName>
    </recommendedName>
</protein>
<gene>
    <name evidence="2" type="ORF">ASPCADRAFT_38902</name>
</gene>
<feature type="domain" description="F-box" evidence="1">
    <location>
        <begin position="1"/>
        <end position="46"/>
    </location>
</feature>
<dbReference type="OMA" id="AAIWDHC"/>
<dbReference type="InterPro" id="IPR036047">
    <property type="entry name" value="F-box-like_dom_sf"/>
</dbReference>
<reference evidence="3" key="1">
    <citation type="journal article" date="2017" name="Genome Biol.">
        <title>Comparative genomics reveals high biological diversity and specific adaptations in the industrially and medically important fungal genus Aspergillus.</title>
        <authorList>
            <person name="de Vries R.P."/>
            <person name="Riley R."/>
            <person name="Wiebenga A."/>
            <person name="Aguilar-Osorio G."/>
            <person name="Amillis S."/>
            <person name="Uchima C.A."/>
            <person name="Anderluh G."/>
            <person name="Asadollahi M."/>
            <person name="Askin M."/>
            <person name="Barry K."/>
            <person name="Battaglia E."/>
            <person name="Bayram O."/>
            <person name="Benocci T."/>
            <person name="Braus-Stromeyer S.A."/>
            <person name="Caldana C."/>
            <person name="Canovas D."/>
            <person name="Cerqueira G.C."/>
            <person name="Chen F."/>
            <person name="Chen W."/>
            <person name="Choi C."/>
            <person name="Clum A."/>
            <person name="Dos Santos R.A."/>
            <person name="Damasio A.R."/>
            <person name="Diallinas G."/>
            <person name="Emri T."/>
            <person name="Fekete E."/>
            <person name="Flipphi M."/>
            <person name="Freyberg S."/>
            <person name="Gallo A."/>
            <person name="Gournas C."/>
            <person name="Habgood R."/>
            <person name="Hainaut M."/>
            <person name="Harispe M.L."/>
            <person name="Henrissat B."/>
            <person name="Hilden K.S."/>
            <person name="Hope R."/>
            <person name="Hossain A."/>
            <person name="Karabika E."/>
            <person name="Karaffa L."/>
            <person name="Karanyi Z."/>
            <person name="Krasevec N."/>
            <person name="Kuo A."/>
            <person name="Kusch H."/>
            <person name="LaButti K."/>
            <person name="Lagendijk E.L."/>
            <person name="Lapidus A."/>
            <person name="Levasseur A."/>
            <person name="Lindquist E."/>
            <person name="Lipzen A."/>
            <person name="Logrieco A.F."/>
            <person name="MacCabe A."/>
            <person name="Maekelae M.R."/>
            <person name="Malavazi I."/>
            <person name="Melin P."/>
            <person name="Meyer V."/>
            <person name="Mielnichuk N."/>
            <person name="Miskei M."/>
            <person name="Molnar A.P."/>
            <person name="Mule G."/>
            <person name="Ngan C.Y."/>
            <person name="Orejas M."/>
            <person name="Orosz E."/>
            <person name="Ouedraogo J.P."/>
            <person name="Overkamp K.M."/>
            <person name="Park H.-S."/>
            <person name="Perrone G."/>
            <person name="Piumi F."/>
            <person name="Punt P.J."/>
            <person name="Ram A.F."/>
            <person name="Ramon A."/>
            <person name="Rauscher S."/>
            <person name="Record E."/>
            <person name="Riano-Pachon D.M."/>
            <person name="Robert V."/>
            <person name="Roehrig J."/>
            <person name="Ruller R."/>
            <person name="Salamov A."/>
            <person name="Salih N.S."/>
            <person name="Samson R.A."/>
            <person name="Sandor E."/>
            <person name="Sanguinetti M."/>
            <person name="Schuetze T."/>
            <person name="Sepcic K."/>
            <person name="Shelest E."/>
            <person name="Sherlock G."/>
            <person name="Sophianopoulou V."/>
            <person name="Squina F.M."/>
            <person name="Sun H."/>
            <person name="Susca A."/>
            <person name="Todd R.B."/>
            <person name="Tsang A."/>
            <person name="Unkles S.E."/>
            <person name="van de Wiele N."/>
            <person name="van Rossen-Uffink D."/>
            <person name="Oliveira J.V."/>
            <person name="Vesth T.C."/>
            <person name="Visser J."/>
            <person name="Yu J.-H."/>
            <person name="Zhou M."/>
            <person name="Andersen M.R."/>
            <person name="Archer D.B."/>
            <person name="Baker S.E."/>
            <person name="Benoit I."/>
            <person name="Brakhage A.A."/>
            <person name="Braus G.H."/>
            <person name="Fischer R."/>
            <person name="Frisvad J.C."/>
            <person name="Goldman G.H."/>
            <person name="Houbraken J."/>
            <person name="Oakley B."/>
            <person name="Pocsi I."/>
            <person name="Scazzocchio C."/>
            <person name="Seiboth B."/>
            <person name="vanKuyk P.A."/>
            <person name="Wortman J."/>
            <person name="Dyer P.S."/>
            <person name="Grigoriev I.V."/>
        </authorList>
    </citation>
    <scope>NUCLEOTIDE SEQUENCE [LARGE SCALE GENOMIC DNA]</scope>
    <source>
        <strain evidence="3">ITEM 5010</strain>
    </source>
</reference>
<dbReference type="AlphaFoldDB" id="A0A1R3S102"/>
<dbReference type="SUPFAM" id="SSF81383">
    <property type="entry name" value="F-box domain"/>
    <property type="match status" value="1"/>
</dbReference>